<dbReference type="InterPro" id="IPR050834">
    <property type="entry name" value="Glycosyltransf_2"/>
</dbReference>
<dbReference type="PANTHER" id="PTHR43685">
    <property type="entry name" value="GLYCOSYLTRANSFERASE"/>
    <property type="match status" value="1"/>
</dbReference>
<dbReference type="AlphaFoldDB" id="A0A0F8ZZV5"/>
<name>A0A0F8ZZV5_9ZZZZ</name>
<evidence type="ECO:0000313" key="2">
    <source>
        <dbReference type="EMBL" id="KKK65471.1"/>
    </source>
</evidence>
<dbReference type="SUPFAM" id="SSF53448">
    <property type="entry name" value="Nucleotide-diphospho-sugar transferases"/>
    <property type="match status" value="1"/>
</dbReference>
<dbReference type="EMBL" id="LAZR01060539">
    <property type="protein sequence ID" value="KKK65471.1"/>
    <property type="molecule type" value="Genomic_DNA"/>
</dbReference>
<evidence type="ECO:0000259" key="1">
    <source>
        <dbReference type="Pfam" id="PF00535"/>
    </source>
</evidence>
<dbReference type="PANTHER" id="PTHR43685:SF2">
    <property type="entry name" value="GLYCOSYLTRANSFERASE 2-LIKE DOMAIN-CONTAINING PROTEIN"/>
    <property type="match status" value="1"/>
</dbReference>
<reference evidence="2" key="1">
    <citation type="journal article" date="2015" name="Nature">
        <title>Complex archaea that bridge the gap between prokaryotes and eukaryotes.</title>
        <authorList>
            <person name="Spang A."/>
            <person name="Saw J.H."/>
            <person name="Jorgensen S.L."/>
            <person name="Zaremba-Niedzwiedzka K."/>
            <person name="Martijn J."/>
            <person name="Lind A.E."/>
            <person name="van Eijk R."/>
            <person name="Schleper C."/>
            <person name="Guy L."/>
            <person name="Ettema T.J."/>
        </authorList>
    </citation>
    <scope>NUCLEOTIDE SEQUENCE</scope>
</reference>
<feature type="non-terminal residue" evidence="2">
    <location>
        <position position="194"/>
    </location>
</feature>
<organism evidence="2">
    <name type="scientific">marine sediment metagenome</name>
    <dbReference type="NCBI Taxonomy" id="412755"/>
    <lineage>
        <taxon>unclassified sequences</taxon>
        <taxon>metagenomes</taxon>
        <taxon>ecological metagenomes</taxon>
    </lineage>
</organism>
<gene>
    <name evidence="2" type="ORF">LCGC14_2973810</name>
</gene>
<dbReference type="InterPro" id="IPR001173">
    <property type="entry name" value="Glyco_trans_2-like"/>
</dbReference>
<sequence>MSGISVVVPVGPEQHHSQYLEECLDSLHLQTLRPQEILIIDDMAGLRGDVRVGEEDVDAVCQFWGGPFDGCRIWYAPWRLGVAAAFNCGVALARNNLVLMVGADDWLEPECLEACLEAFQKQEEDLLCYYYLSVRYHAEDGFEIPRDLEDGVQTLPCNAAMVSKQLWANTGGFPPETGSGAPDAALISILMVHA</sequence>
<proteinExistence type="predicted"/>
<dbReference type="InterPro" id="IPR029044">
    <property type="entry name" value="Nucleotide-diphossugar_trans"/>
</dbReference>
<dbReference type="CDD" id="cd00761">
    <property type="entry name" value="Glyco_tranf_GTA_type"/>
    <property type="match status" value="1"/>
</dbReference>
<dbReference type="Gene3D" id="3.90.550.10">
    <property type="entry name" value="Spore Coat Polysaccharide Biosynthesis Protein SpsA, Chain A"/>
    <property type="match status" value="1"/>
</dbReference>
<accession>A0A0F8ZZV5</accession>
<comment type="caution">
    <text evidence="2">The sequence shown here is derived from an EMBL/GenBank/DDBJ whole genome shotgun (WGS) entry which is preliminary data.</text>
</comment>
<protein>
    <recommendedName>
        <fullName evidence="1">Glycosyltransferase 2-like domain-containing protein</fullName>
    </recommendedName>
</protein>
<dbReference type="Pfam" id="PF00535">
    <property type="entry name" value="Glycos_transf_2"/>
    <property type="match status" value="1"/>
</dbReference>
<feature type="domain" description="Glycosyltransferase 2-like" evidence="1">
    <location>
        <begin position="5"/>
        <end position="129"/>
    </location>
</feature>